<dbReference type="EMBL" id="KZ819673">
    <property type="protein sequence ID" value="PWN26106.1"/>
    <property type="molecule type" value="Genomic_DNA"/>
</dbReference>
<dbReference type="Proteomes" id="UP000245884">
    <property type="component" value="Unassembled WGS sequence"/>
</dbReference>
<organism evidence="2 3">
    <name type="scientific">Jaminaea rosea</name>
    <dbReference type="NCBI Taxonomy" id="1569628"/>
    <lineage>
        <taxon>Eukaryota</taxon>
        <taxon>Fungi</taxon>
        <taxon>Dikarya</taxon>
        <taxon>Basidiomycota</taxon>
        <taxon>Ustilaginomycotina</taxon>
        <taxon>Exobasidiomycetes</taxon>
        <taxon>Microstromatales</taxon>
        <taxon>Microstromatales incertae sedis</taxon>
        <taxon>Jaminaea</taxon>
    </lineage>
</organism>
<evidence type="ECO:0000313" key="3">
    <source>
        <dbReference type="Proteomes" id="UP000245884"/>
    </source>
</evidence>
<feature type="region of interest" description="Disordered" evidence="1">
    <location>
        <begin position="118"/>
        <end position="156"/>
    </location>
</feature>
<accession>A0A316ULE4</accession>
<protein>
    <submittedName>
        <fullName evidence="2">Uncharacterized protein</fullName>
    </submittedName>
</protein>
<feature type="compositionally biased region" description="Polar residues" evidence="1">
    <location>
        <begin position="133"/>
        <end position="142"/>
    </location>
</feature>
<keyword evidence="3" id="KW-1185">Reference proteome</keyword>
<dbReference type="GeneID" id="37031528"/>
<dbReference type="OrthoDB" id="3005035at2759"/>
<dbReference type="RefSeq" id="XP_025360718.1">
    <property type="nucleotide sequence ID" value="XM_025509705.1"/>
</dbReference>
<evidence type="ECO:0000313" key="2">
    <source>
        <dbReference type="EMBL" id="PWN26106.1"/>
    </source>
</evidence>
<name>A0A316ULE4_9BASI</name>
<reference evidence="2 3" key="1">
    <citation type="journal article" date="2018" name="Mol. Biol. Evol.">
        <title>Broad Genomic Sampling Reveals a Smut Pathogenic Ancestry of the Fungal Clade Ustilaginomycotina.</title>
        <authorList>
            <person name="Kijpornyongpan T."/>
            <person name="Mondo S.J."/>
            <person name="Barry K."/>
            <person name="Sandor L."/>
            <person name="Lee J."/>
            <person name="Lipzen A."/>
            <person name="Pangilinan J."/>
            <person name="LaButti K."/>
            <person name="Hainaut M."/>
            <person name="Henrissat B."/>
            <person name="Grigoriev I.V."/>
            <person name="Spatafora J.W."/>
            <person name="Aime M.C."/>
        </authorList>
    </citation>
    <scope>NUCLEOTIDE SEQUENCE [LARGE SCALE GENOMIC DNA]</scope>
    <source>
        <strain evidence="2 3">MCA 5214</strain>
    </source>
</reference>
<dbReference type="STRING" id="1569628.A0A316ULE4"/>
<gene>
    <name evidence="2" type="ORF">BDZ90DRAFT_58838</name>
</gene>
<dbReference type="AlphaFoldDB" id="A0A316ULE4"/>
<proteinExistence type="predicted"/>
<evidence type="ECO:0000256" key="1">
    <source>
        <dbReference type="SAM" id="MobiDB-lite"/>
    </source>
</evidence>
<sequence>MSRPKSFADVVDAVRKSWKGAGNSTPSAQQVAAPQSRWQTAPWLGNSFPTLEASQLEVLWPDETDADTRRCVEKALEDMKLNWDLDPQLLGQRSDASQGSAAIVALLSRLTAAAKSEAGQAARKEGDEATTIAEASSEQSAVKTAAGTSDPRPAKSYERHDLLRAIERQDTTTILEIRNFNFDLLLDSAPGSSSAASPHGMSKSTLMQTPLGYAISLGPKWESTAIVLVGAMSKFVNTLPDPVDDGTTGRHRVRNTFDPRTLARLRKLRTNLKLAIDSSLATDQTRLLSSYIQVLFMSEGLAFITDAIDSLCSTIRSKRGDPVDEATQLVLQFVNAGLTTSQGTSKRRSVSSRIASVQDLINNAVGDLLLMALWELIRPRNDDDNEDSQALPAYFFARDDRVTTVFRQRLDTLERRSNATSTSYEWRRALQVKEQIEGKGARRLESSERLEAISNVLCGRS</sequence>